<reference evidence="14 15" key="1">
    <citation type="journal article" date="2023" name="bioRxiv">
        <title>Conserved and derived expression patterns and positive selection on dental genes reveal complex evolutionary context of ever-growing rodent molars.</title>
        <authorList>
            <person name="Calamari Z.T."/>
            <person name="Song A."/>
            <person name="Cohen E."/>
            <person name="Akter M."/>
            <person name="Roy R.D."/>
            <person name="Hallikas O."/>
            <person name="Christensen M.M."/>
            <person name="Li P."/>
            <person name="Marangoni P."/>
            <person name="Jernvall J."/>
            <person name="Klein O.D."/>
        </authorList>
    </citation>
    <scope>NUCLEOTIDE SEQUENCE [LARGE SCALE GENOMIC DNA]</scope>
    <source>
        <strain evidence="14">V071</strain>
    </source>
</reference>
<dbReference type="GO" id="GO:0009897">
    <property type="term" value="C:external side of plasma membrane"/>
    <property type="evidence" value="ECO:0007669"/>
    <property type="project" value="TreeGrafter"/>
</dbReference>
<dbReference type="GO" id="GO:0098553">
    <property type="term" value="C:lumenal side of endoplasmic reticulum membrane"/>
    <property type="evidence" value="ECO:0007669"/>
    <property type="project" value="UniProtKB-ARBA"/>
</dbReference>
<evidence type="ECO:0000256" key="6">
    <source>
        <dbReference type="ARBA" id="ARBA00022859"/>
    </source>
</evidence>
<dbReference type="InterPro" id="IPR013783">
    <property type="entry name" value="Ig-like_fold"/>
</dbReference>
<dbReference type="GO" id="GO:0030670">
    <property type="term" value="C:phagocytic vesicle membrane"/>
    <property type="evidence" value="ECO:0007669"/>
    <property type="project" value="UniProtKB-ARBA"/>
</dbReference>
<dbReference type="Proteomes" id="UP001488838">
    <property type="component" value="Unassembled WGS sequence"/>
</dbReference>
<dbReference type="InterPro" id="IPR036179">
    <property type="entry name" value="Ig-like_dom_sf"/>
</dbReference>
<dbReference type="FunFam" id="2.60.40.10:FF:000014">
    <property type="entry name" value="H-2 class I histocompatibility antigen, alpha chain"/>
    <property type="match status" value="1"/>
</dbReference>
<evidence type="ECO:0000256" key="10">
    <source>
        <dbReference type="RuleBase" id="RU004439"/>
    </source>
</evidence>
<feature type="transmembrane region" description="Helical" evidence="12">
    <location>
        <begin position="279"/>
        <end position="300"/>
    </location>
</feature>
<dbReference type="SUPFAM" id="SSF54452">
    <property type="entry name" value="MHC antigen-recognition domain"/>
    <property type="match status" value="2"/>
</dbReference>
<evidence type="ECO:0000256" key="8">
    <source>
        <dbReference type="ARBA" id="ARBA00023136"/>
    </source>
</evidence>
<sequence length="692" mass="77649">MRYFYTIVSRPGFGEPRYVEVGYVDDAQFLRFDSDAETPRKEPRAPLMGQEGPEYWERSTQKTKNREQTFLGNLRTLLGYYNQSEVEGGGVANSQDMELVETRPSGDETFQKWASLVVPSGEEHKHTCHVNHEGLPEAHTLRWEPPQSMVPIMAVIAGLVLLGAVFIGAVVAVVRKRRRNTGGKGGDYAPAPDNCLFNSLDNWLIDNLRSLRNEEEQTQDMELVETRPAGDGTFQKWAAVVVPSGEEHKYTCHVYHEGLPEPLTLRWDPPQSTVTIRTIVGAVFGAVVLGFVIGCVMMWVRKSTGGKGSNFAPAAGSHSLLYFRTTVFRPGLGEPRFIFVGYVDYTEFVRFDSDAETPRMESRVPWMEQGEPESWDLQTEKARTQAQLSGGNLMILLRYFNQSEDDPHTLQGMRGCKVGTDGRLLHWYDQMAFDGVDCLTQNEDLSSGTDTSITLAQISQDNLGTHLKGKCVKLLQKHLEKGKDTLLRSEHPKTHVAHHLILKRVTFVTLRCWALGFYPAEISLTWQLDGEELIQEMEFVETRPTGDGTFQKWAAVVVPSGEEHKYTCHVQHEGLSKPLTLSWEAAWSRNLIIFAVLFVCLIIIGALMCCVCKKKDAGRDSRQDSGETVVDGEVHLHEQGRDLTACCSQTHICFPILPLLHPAILPPLALFIASRYIDNNGVQVQWAWSPEG</sequence>
<evidence type="ECO:0000256" key="4">
    <source>
        <dbReference type="ARBA" id="ARBA00022451"/>
    </source>
</evidence>
<protein>
    <recommendedName>
        <fullName evidence="13">Ig-like domain-containing protein</fullName>
    </recommendedName>
</protein>
<dbReference type="InterPro" id="IPR001039">
    <property type="entry name" value="MHC_I_a_a1/a2"/>
</dbReference>
<evidence type="ECO:0000256" key="7">
    <source>
        <dbReference type="ARBA" id="ARBA00022989"/>
    </source>
</evidence>
<dbReference type="FunFam" id="3.30.500.10:FF:000001">
    <property type="entry name" value="H-2 class I histocompatibility antigen, alpha chain"/>
    <property type="match status" value="1"/>
</dbReference>
<dbReference type="Pfam" id="PF07654">
    <property type="entry name" value="C1-set"/>
    <property type="match status" value="1"/>
</dbReference>
<dbReference type="InterPro" id="IPR003006">
    <property type="entry name" value="Ig/MHC_CS"/>
</dbReference>
<name>A0AAW0HLM8_MYOGA</name>
<feature type="transmembrane region" description="Helical" evidence="12">
    <location>
        <begin position="591"/>
        <end position="612"/>
    </location>
</feature>
<dbReference type="InterPro" id="IPR003597">
    <property type="entry name" value="Ig_C1-set"/>
</dbReference>
<feature type="domain" description="Ig-like" evidence="13">
    <location>
        <begin position="492"/>
        <end position="582"/>
    </location>
</feature>
<dbReference type="GO" id="GO:0002476">
    <property type="term" value="P:antigen processing and presentation of endogenous peptide antigen via MHC class Ib"/>
    <property type="evidence" value="ECO:0007669"/>
    <property type="project" value="TreeGrafter"/>
</dbReference>
<evidence type="ECO:0000256" key="12">
    <source>
        <dbReference type="SAM" id="Phobius"/>
    </source>
</evidence>
<keyword evidence="8 12" id="KW-0472">Membrane</keyword>
<evidence type="ECO:0000256" key="9">
    <source>
        <dbReference type="ARBA" id="ARBA00023180"/>
    </source>
</evidence>
<dbReference type="InterPro" id="IPR011162">
    <property type="entry name" value="MHC_I/II-like_Ag-recog"/>
</dbReference>
<dbReference type="Gene3D" id="2.60.40.10">
    <property type="entry name" value="Immunoglobulins"/>
    <property type="match status" value="2"/>
</dbReference>
<dbReference type="PANTHER" id="PTHR16675">
    <property type="entry name" value="MHC CLASS I-RELATED"/>
    <property type="match status" value="1"/>
</dbReference>
<dbReference type="GO" id="GO:0002486">
    <property type="term" value="P:antigen processing and presentation of endogenous peptide antigen via MHC class I via ER pathway, TAP-independent"/>
    <property type="evidence" value="ECO:0007669"/>
    <property type="project" value="TreeGrafter"/>
</dbReference>
<comment type="caution">
    <text evidence="14">The sequence shown here is derived from an EMBL/GenBank/DDBJ whole genome shotgun (WGS) entry which is preliminary data.</text>
</comment>
<dbReference type="SMART" id="SM00407">
    <property type="entry name" value="IGc1"/>
    <property type="match status" value="3"/>
</dbReference>
<dbReference type="PANTHER" id="PTHR16675:SF264">
    <property type="entry name" value="HISTOCOMPATIBILITY 2, T REGION LOCUS 22"/>
    <property type="match status" value="1"/>
</dbReference>
<dbReference type="GO" id="GO:0042605">
    <property type="term" value="F:peptide antigen binding"/>
    <property type="evidence" value="ECO:0007669"/>
    <property type="project" value="TreeGrafter"/>
</dbReference>
<comment type="subcellular location">
    <subcellularLocation>
        <location evidence="2">Membrane</location>
        <topology evidence="2">Single-pass type I membrane protein</topology>
    </subcellularLocation>
</comment>
<dbReference type="GO" id="GO:0001916">
    <property type="term" value="P:positive regulation of T cell mediated cytotoxicity"/>
    <property type="evidence" value="ECO:0007669"/>
    <property type="project" value="TreeGrafter"/>
</dbReference>
<dbReference type="Gene3D" id="3.30.500.10">
    <property type="entry name" value="MHC class I-like antigen recognition-like"/>
    <property type="match status" value="2"/>
</dbReference>
<accession>A0AAW0HLM8</accession>
<dbReference type="PROSITE" id="PS00290">
    <property type="entry name" value="IG_MHC"/>
    <property type="match status" value="2"/>
</dbReference>
<dbReference type="GO" id="GO:0005615">
    <property type="term" value="C:extracellular space"/>
    <property type="evidence" value="ECO:0007669"/>
    <property type="project" value="TreeGrafter"/>
</dbReference>
<dbReference type="Pfam" id="PF00129">
    <property type="entry name" value="MHC_I"/>
    <property type="match status" value="2"/>
</dbReference>
<keyword evidence="7 12" id="KW-1133">Transmembrane helix</keyword>
<dbReference type="EMBL" id="JBBHLL010000463">
    <property type="protein sequence ID" value="KAK7802448.1"/>
    <property type="molecule type" value="Genomic_DNA"/>
</dbReference>
<dbReference type="GO" id="GO:0006955">
    <property type="term" value="P:immune response"/>
    <property type="evidence" value="ECO:0007669"/>
    <property type="project" value="TreeGrafter"/>
</dbReference>
<keyword evidence="5 12" id="KW-0812">Transmembrane</keyword>
<dbReference type="InterPro" id="IPR007110">
    <property type="entry name" value="Ig-like_dom"/>
</dbReference>
<evidence type="ECO:0000259" key="13">
    <source>
        <dbReference type="PROSITE" id="PS50835"/>
    </source>
</evidence>
<keyword evidence="15" id="KW-1185">Reference proteome</keyword>
<dbReference type="FunFam" id="3.30.500.10:FF:000013">
    <property type="entry name" value="Histocompatibility 2, blastocyst"/>
    <property type="match status" value="1"/>
</dbReference>
<evidence type="ECO:0000256" key="1">
    <source>
        <dbReference type="ARBA" id="ARBA00002297"/>
    </source>
</evidence>
<keyword evidence="9" id="KW-0325">Glycoprotein</keyword>
<organism evidence="14 15">
    <name type="scientific">Myodes glareolus</name>
    <name type="common">Bank vole</name>
    <name type="synonym">Clethrionomys glareolus</name>
    <dbReference type="NCBI Taxonomy" id="447135"/>
    <lineage>
        <taxon>Eukaryota</taxon>
        <taxon>Metazoa</taxon>
        <taxon>Chordata</taxon>
        <taxon>Craniata</taxon>
        <taxon>Vertebrata</taxon>
        <taxon>Euteleostomi</taxon>
        <taxon>Mammalia</taxon>
        <taxon>Eutheria</taxon>
        <taxon>Euarchontoglires</taxon>
        <taxon>Glires</taxon>
        <taxon>Rodentia</taxon>
        <taxon>Myomorpha</taxon>
        <taxon>Muroidea</taxon>
        <taxon>Cricetidae</taxon>
        <taxon>Arvicolinae</taxon>
        <taxon>Myodes</taxon>
    </lineage>
</organism>
<evidence type="ECO:0000256" key="2">
    <source>
        <dbReference type="ARBA" id="ARBA00004479"/>
    </source>
</evidence>
<evidence type="ECO:0000313" key="15">
    <source>
        <dbReference type="Proteomes" id="UP001488838"/>
    </source>
</evidence>
<dbReference type="SUPFAM" id="SSF48726">
    <property type="entry name" value="Immunoglobulin"/>
    <property type="match status" value="3"/>
</dbReference>
<keyword evidence="6" id="KW-0391">Immunity</keyword>
<keyword evidence="4" id="KW-0490">MHC I</keyword>
<comment type="function">
    <text evidence="1">Involved in the presentation of foreign antigens to the immune system.</text>
</comment>
<feature type="compositionally biased region" description="Basic and acidic residues" evidence="11">
    <location>
        <begin position="34"/>
        <end position="44"/>
    </location>
</feature>
<evidence type="ECO:0000256" key="3">
    <source>
        <dbReference type="ARBA" id="ARBA00006909"/>
    </source>
</evidence>
<dbReference type="GO" id="GO:0005102">
    <property type="term" value="F:signaling receptor binding"/>
    <property type="evidence" value="ECO:0007669"/>
    <property type="project" value="TreeGrafter"/>
</dbReference>
<dbReference type="AlphaFoldDB" id="A0AAW0HLM8"/>
<evidence type="ECO:0000256" key="11">
    <source>
        <dbReference type="SAM" id="MobiDB-lite"/>
    </source>
</evidence>
<feature type="transmembrane region" description="Helical" evidence="12">
    <location>
        <begin position="149"/>
        <end position="174"/>
    </location>
</feature>
<dbReference type="InterPro" id="IPR037055">
    <property type="entry name" value="MHC_I-like_Ag-recog_sf"/>
</dbReference>
<evidence type="ECO:0000313" key="14">
    <source>
        <dbReference type="EMBL" id="KAK7802448.1"/>
    </source>
</evidence>
<gene>
    <name evidence="14" type="ORF">U0070_011318</name>
</gene>
<evidence type="ECO:0000256" key="5">
    <source>
        <dbReference type="ARBA" id="ARBA00022692"/>
    </source>
</evidence>
<dbReference type="GO" id="GO:0042612">
    <property type="term" value="C:MHC class I protein complex"/>
    <property type="evidence" value="ECO:0007669"/>
    <property type="project" value="UniProtKB-KW"/>
</dbReference>
<dbReference type="PRINTS" id="PR01638">
    <property type="entry name" value="MHCCLASSI"/>
</dbReference>
<dbReference type="CDD" id="cd07698">
    <property type="entry name" value="IgC1_MHC_I_alpha3"/>
    <property type="match status" value="2"/>
</dbReference>
<comment type="similarity">
    <text evidence="3 10">Belongs to the MHC class I family.</text>
</comment>
<dbReference type="InterPro" id="IPR050208">
    <property type="entry name" value="MHC_class-I_related"/>
</dbReference>
<feature type="region of interest" description="Disordered" evidence="11">
    <location>
        <begin position="34"/>
        <end position="63"/>
    </location>
</feature>
<dbReference type="PROSITE" id="PS50835">
    <property type="entry name" value="IG_LIKE"/>
    <property type="match status" value="1"/>
</dbReference>
<proteinExistence type="inferred from homology"/>
<dbReference type="InterPro" id="IPR011161">
    <property type="entry name" value="MHC_I-like_Ag-recog"/>
</dbReference>